<dbReference type="EC" id="3.1.4.-" evidence="2"/>
<gene>
    <name evidence="4" type="ORF">IAA66_05890</name>
</gene>
<evidence type="ECO:0000259" key="3">
    <source>
        <dbReference type="Pfam" id="PF12850"/>
    </source>
</evidence>
<comment type="similarity">
    <text evidence="1 2">Belongs to the metallophosphoesterase superfamily. YfcE family.</text>
</comment>
<sequence>MLIACAGDAHGAREYTDALVAALPGVEAFCYLGDGEEDALRLQYALAERQPNAAFYAVRGNCDVFSRLPETLEVRFGRTKALVTHGHLFRVKLTCSLLAEAARRRECRLALFGHTHRPACETEGGVCLVNPGALAQGKWALVRVGEDGDIHAALRAL</sequence>
<protein>
    <recommendedName>
        <fullName evidence="2">Phosphoesterase</fullName>
        <ecNumber evidence="2">3.1.4.-</ecNumber>
    </recommendedName>
</protein>
<dbReference type="SUPFAM" id="SSF56300">
    <property type="entry name" value="Metallo-dependent phosphatases"/>
    <property type="match status" value="1"/>
</dbReference>
<dbReference type="EMBL" id="DVFI01000089">
    <property type="protein sequence ID" value="HIQ63103.1"/>
    <property type="molecule type" value="Genomic_DNA"/>
</dbReference>
<name>A0A9D0YYE2_9FIRM</name>
<feature type="domain" description="Calcineurin-like phosphoesterase" evidence="3">
    <location>
        <begin position="1"/>
        <end position="137"/>
    </location>
</feature>
<proteinExistence type="inferred from homology"/>
<dbReference type="GO" id="GO:0016787">
    <property type="term" value="F:hydrolase activity"/>
    <property type="evidence" value="ECO:0007669"/>
    <property type="project" value="UniProtKB-UniRule"/>
</dbReference>
<reference evidence="4" key="2">
    <citation type="journal article" date="2021" name="PeerJ">
        <title>Extensive microbial diversity within the chicken gut microbiome revealed by metagenomics and culture.</title>
        <authorList>
            <person name="Gilroy R."/>
            <person name="Ravi A."/>
            <person name="Getino M."/>
            <person name="Pursley I."/>
            <person name="Horton D.L."/>
            <person name="Alikhan N.F."/>
            <person name="Baker D."/>
            <person name="Gharbi K."/>
            <person name="Hall N."/>
            <person name="Watson M."/>
            <person name="Adriaenssens E.M."/>
            <person name="Foster-Nyarko E."/>
            <person name="Jarju S."/>
            <person name="Secka A."/>
            <person name="Antonio M."/>
            <person name="Oren A."/>
            <person name="Chaudhuri R.R."/>
            <person name="La Ragione R."/>
            <person name="Hildebrand F."/>
            <person name="Pallen M.J."/>
        </authorList>
    </citation>
    <scope>NUCLEOTIDE SEQUENCE</scope>
    <source>
        <strain evidence="4">ChiHile30-977</strain>
    </source>
</reference>
<dbReference type="Gene3D" id="3.60.21.10">
    <property type="match status" value="1"/>
</dbReference>
<keyword evidence="2" id="KW-0479">Metal-binding</keyword>
<evidence type="ECO:0000256" key="2">
    <source>
        <dbReference type="RuleBase" id="RU362039"/>
    </source>
</evidence>
<dbReference type="GO" id="GO:0046872">
    <property type="term" value="F:metal ion binding"/>
    <property type="evidence" value="ECO:0007669"/>
    <property type="project" value="UniProtKB-KW"/>
</dbReference>
<comment type="cofactor">
    <cofactor evidence="2">
        <name>a divalent metal cation</name>
        <dbReference type="ChEBI" id="CHEBI:60240"/>
    </cofactor>
</comment>
<comment type="caution">
    <text evidence="4">The sequence shown here is derived from an EMBL/GenBank/DDBJ whole genome shotgun (WGS) entry which is preliminary data.</text>
</comment>
<dbReference type="Pfam" id="PF12850">
    <property type="entry name" value="Metallophos_2"/>
    <property type="match status" value="1"/>
</dbReference>
<dbReference type="PANTHER" id="PTHR11124">
    <property type="entry name" value="VACUOLAR SORTING PROTEIN VPS29"/>
    <property type="match status" value="1"/>
</dbReference>
<dbReference type="AlphaFoldDB" id="A0A9D0YYE2"/>
<organism evidence="4 5">
    <name type="scientific">Candidatus Avichristensenella intestinipullorum</name>
    <dbReference type="NCBI Taxonomy" id="2840693"/>
    <lineage>
        <taxon>Bacteria</taxon>
        <taxon>Bacillati</taxon>
        <taxon>Bacillota</taxon>
        <taxon>Clostridia</taxon>
        <taxon>Candidatus Avichristensenella</taxon>
    </lineage>
</organism>
<dbReference type="InterPro" id="IPR000979">
    <property type="entry name" value="Phosphodiesterase_MJ0936/Vps29"/>
</dbReference>
<dbReference type="InterPro" id="IPR029052">
    <property type="entry name" value="Metallo-depent_PP-like"/>
</dbReference>
<dbReference type="Proteomes" id="UP000886819">
    <property type="component" value="Unassembled WGS sequence"/>
</dbReference>
<evidence type="ECO:0000256" key="1">
    <source>
        <dbReference type="ARBA" id="ARBA00008950"/>
    </source>
</evidence>
<accession>A0A9D0YYE2</accession>
<reference evidence="4" key="1">
    <citation type="submission" date="2020-10" db="EMBL/GenBank/DDBJ databases">
        <authorList>
            <person name="Gilroy R."/>
        </authorList>
    </citation>
    <scope>NUCLEOTIDE SEQUENCE</scope>
    <source>
        <strain evidence="4">ChiHile30-977</strain>
    </source>
</reference>
<dbReference type="NCBIfam" id="TIGR00040">
    <property type="entry name" value="yfcE"/>
    <property type="match status" value="1"/>
</dbReference>
<evidence type="ECO:0000313" key="4">
    <source>
        <dbReference type="EMBL" id="HIQ63103.1"/>
    </source>
</evidence>
<dbReference type="InterPro" id="IPR024654">
    <property type="entry name" value="Calcineurin-like_PHP_lpxH"/>
</dbReference>
<evidence type="ECO:0000313" key="5">
    <source>
        <dbReference type="Proteomes" id="UP000886819"/>
    </source>
</evidence>